<dbReference type="InterPro" id="IPR007419">
    <property type="entry name" value="BFD-like_2Fe2S-bd_dom"/>
</dbReference>
<feature type="domain" description="BFD-like [2Fe-2S]-binding" evidence="1">
    <location>
        <begin position="5"/>
        <end position="61"/>
    </location>
</feature>
<organism evidence="2 3">
    <name type="scientific">Carboxylicivirga marina</name>
    <dbReference type="NCBI Taxonomy" id="2800988"/>
    <lineage>
        <taxon>Bacteria</taxon>
        <taxon>Pseudomonadati</taxon>
        <taxon>Bacteroidota</taxon>
        <taxon>Bacteroidia</taxon>
        <taxon>Marinilabiliales</taxon>
        <taxon>Marinilabiliaceae</taxon>
        <taxon>Carboxylicivirga</taxon>
    </lineage>
</organism>
<accession>A0ABS1HNJ1</accession>
<dbReference type="Gene3D" id="1.10.10.1100">
    <property type="entry name" value="BFD-like [2Fe-2S]-binding domain"/>
    <property type="match status" value="1"/>
</dbReference>
<gene>
    <name evidence="2" type="ORF">JIV24_18025</name>
</gene>
<name>A0ABS1HNJ1_9BACT</name>
<comment type="caution">
    <text evidence="2">The sequence shown here is derived from an EMBL/GenBank/DDBJ whole genome shotgun (WGS) entry which is preliminary data.</text>
</comment>
<dbReference type="InterPro" id="IPR041854">
    <property type="entry name" value="BFD-like_2Fe2S-bd_dom_sf"/>
</dbReference>
<evidence type="ECO:0000313" key="3">
    <source>
        <dbReference type="Proteomes" id="UP000605676"/>
    </source>
</evidence>
<keyword evidence="3" id="KW-1185">Reference proteome</keyword>
<dbReference type="RefSeq" id="WP_200466473.1">
    <property type="nucleotide sequence ID" value="NZ_JAENRR010000059.1"/>
</dbReference>
<evidence type="ECO:0000313" key="2">
    <source>
        <dbReference type="EMBL" id="MBK3519252.1"/>
    </source>
</evidence>
<dbReference type="Proteomes" id="UP000605676">
    <property type="component" value="Unassembled WGS sequence"/>
</dbReference>
<dbReference type="EMBL" id="JAENRR010000059">
    <property type="protein sequence ID" value="MBK3519252.1"/>
    <property type="molecule type" value="Genomic_DNA"/>
</dbReference>
<dbReference type="Pfam" id="PF04324">
    <property type="entry name" value="Fer2_BFD"/>
    <property type="match status" value="1"/>
</dbReference>
<sequence length="78" mass="8628">MKNDIICYCRNVKRETVEIAIKNGAKSLDDIRWSTDACKGEKCKDLHPNGEGCEHAVKQMIIACRGEIQGPKCSCCGL</sequence>
<reference evidence="2 3" key="1">
    <citation type="submission" date="2021-01" db="EMBL/GenBank/DDBJ databases">
        <title>Carboxyliciviraga sp.nov., isolated from coastal sediments.</title>
        <authorList>
            <person name="Lu D."/>
            <person name="Zhang T."/>
        </authorList>
    </citation>
    <scope>NUCLEOTIDE SEQUENCE [LARGE SCALE GENOMIC DNA]</scope>
    <source>
        <strain evidence="2 3">N1Y132</strain>
    </source>
</reference>
<proteinExistence type="predicted"/>
<evidence type="ECO:0000259" key="1">
    <source>
        <dbReference type="Pfam" id="PF04324"/>
    </source>
</evidence>
<protein>
    <submittedName>
        <fullName evidence="2">(2Fe-2S)-binding protein</fullName>
    </submittedName>
</protein>